<organism evidence="4 5">
    <name type="scientific">Clonostachys chloroleuca</name>
    <dbReference type="NCBI Taxonomy" id="1926264"/>
    <lineage>
        <taxon>Eukaryota</taxon>
        <taxon>Fungi</taxon>
        <taxon>Dikarya</taxon>
        <taxon>Ascomycota</taxon>
        <taxon>Pezizomycotina</taxon>
        <taxon>Sordariomycetes</taxon>
        <taxon>Hypocreomycetidae</taxon>
        <taxon>Hypocreales</taxon>
        <taxon>Bionectriaceae</taxon>
        <taxon>Clonostachys</taxon>
    </lineage>
</organism>
<name>A0AA35QAJ2_9HYPO</name>
<dbReference type="Pfam" id="PF01399">
    <property type="entry name" value="PCI"/>
    <property type="match status" value="1"/>
</dbReference>
<dbReference type="InterPro" id="IPR040780">
    <property type="entry name" value="Rpn6_C_helix"/>
</dbReference>
<gene>
    <name evidence="4" type="ORF">CCHLO57077_00002455</name>
</gene>
<sequence>MAVGDSDRVQEAQKLTKTNPGKAEAIYKEITSTAPSAASDSATREYEVALISLGELYRDQTRTQDLVNLVKESRSVFSSFAKAKSAKLVRQLLDIFRDIPNSTDIEIAVTKDCIEWATSERRAFQRQDLEVRLVTLHMTKLSWYDALTLINGLLRELKRLDDKLRLVEVQLLESRVYHALGNIPKARAALTSARTSAASVYTPPLLQANLDMQSGMLHAEDKDFNTAFSYFIEALDGYHSQEESGKAQAALQYMLLCKIMLNLVEDVNQLMSSKQALKYAGKNLEAMKAIARAHSNRSLEEYERALSAYRYELGSDAFIRNHLRRLYDAMLEQNLIKVIEPFSRVEIDHIAKMVGLDTQQVERKLSQMILDKVIIGVLDQGAGCLIIFDETHRDESYDAALKTIDKLSNVVDALYTNQASLLE</sequence>
<proteinExistence type="inferred from homology"/>
<dbReference type="Pfam" id="PF18055">
    <property type="entry name" value="RPN6_N"/>
    <property type="match status" value="1"/>
</dbReference>
<comment type="caution">
    <text evidence="4">The sequence shown here is derived from an EMBL/GenBank/DDBJ whole genome shotgun (WGS) entry which is preliminary data.</text>
</comment>
<dbReference type="Gene3D" id="1.25.40.570">
    <property type="match status" value="1"/>
</dbReference>
<dbReference type="SUPFAM" id="SSF46785">
    <property type="entry name" value="Winged helix' DNA-binding domain"/>
    <property type="match status" value="1"/>
</dbReference>
<dbReference type="SMART" id="SM00088">
    <property type="entry name" value="PINT"/>
    <property type="match status" value="1"/>
</dbReference>
<dbReference type="PANTHER" id="PTHR10678">
    <property type="entry name" value="26S PROTEASOME NON-ATPASE REGULATORY SUBUNIT 11/COP9 SIGNALOSOME COMPLEX SUBUNIT 2"/>
    <property type="match status" value="1"/>
</dbReference>
<evidence type="ECO:0000259" key="3">
    <source>
        <dbReference type="PROSITE" id="PS50250"/>
    </source>
</evidence>
<evidence type="ECO:0000313" key="5">
    <source>
        <dbReference type="Proteomes" id="UP001160390"/>
    </source>
</evidence>
<dbReference type="Proteomes" id="UP001160390">
    <property type="component" value="Unassembled WGS sequence"/>
</dbReference>
<dbReference type="EMBL" id="CABFNP030001299">
    <property type="protein sequence ID" value="CAI6098454.1"/>
    <property type="molecule type" value="Genomic_DNA"/>
</dbReference>
<keyword evidence="5" id="KW-1185">Reference proteome</keyword>
<protein>
    <recommendedName>
        <fullName evidence="3">PCI domain-containing protein</fullName>
    </recommendedName>
</protein>
<comment type="similarity">
    <text evidence="1">Belongs to the proteasome subunit S9 family.</text>
</comment>
<evidence type="ECO:0000256" key="2">
    <source>
        <dbReference type="ARBA" id="ARBA00022942"/>
    </source>
</evidence>
<dbReference type="FunFam" id="1.25.40.570:FF:000010">
    <property type="entry name" value="26S proteasome regulatory subunit RPN6"/>
    <property type="match status" value="1"/>
</dbReference>
<evidence type="ECO:0000313" key="4">
    <source>
        <dbReference type="EMBL" id="CAI6098454.1"/>
    </source>
</evidence>
<dbReference type="InterPro" id="IPR040773">
    <property type="entry name" value="Rpn6_N"/>
</dbReference>
<dbReference type="InterPro" id="IPR000717">
    <property type="entry name" value="PCI_dom"/>
</dbReference>
<dbReference type="Pfam" id="PF18503">
    <property type="entry name" value="RPN6_C_helix"/>
    <property type="match status" value="1"/>
</dbReference>
<dbReference type="InterPro" id="IPR050871">
    <property type="entry name" value="26S_Proteasome/COP9_Components"/>
</dbReference>
<keyword evidence="2" id="KW-0647">Proteasome</keyword>
<dbReference type="PROSITE" id="PS50250">
    <property type="entry name" value="PCI"/>
    <property type="match status" value="1"/>
</dbReference>
<dbReference type="InterPro" id="IPR036390">
    <property type="entry name" value="WH_DNA-bd_sf"/>
</dbReference>
<evidence type="ECO:0000256" key="1">
    <source>
        <dbReference type="ARBA" id="ARBA00007454"/>
    </source>
</evidence>
<dbReference type="SMART" id="SM00753">
    <property type="entry name" value="PAM"/>
    <property type="match status" value="1"/>
</dbReference>
<feature type="domain" description="PCI" evidence="3">
    <location>
        <begin position="223"/>
        <end position="392"/>
    </location>
</feature>
<accession>A0AA35QAJ2</accession>
<dbReference type="AlphaFoldDB" id="A0AA35QAJ2"/>
<reference evidence="4" key="1">
    <citation type="submission" date="2023-01" db="EMBL/GenBank/DDBJ databases">
        <authorList>
            <person name="Piombo E."/>
        </authorList>
    </citation>
    <scope>NUCLEOTIDE SEQUENCE</scope>
</reference>
<dbReference type="GO" id="GO:0000502">
    <property type="term" value="C:proteasome complex"/>
    <property type="evidence" value="ECO:0007669"/>
    <property type="project" value="UniProtKB-KW"/>
</dbReference>